<reference evidence="2 3" key="1">
    <citation type="journal article" date="2016" name="Genome Biol. Evol.">
        <title>Divergent and convergent evolution of fungal pathogenicity.</title>
        <authorList>
            <person name="Shang Y."/>
            <person name="Xiao G."/>
            <person name="Zheng P."/>
            <person name="Cen K."/>
            <person name="Zhan S."/>
            <person name="Wang C."/>
        </authorList>
    </citation>
    <scope>NUCLEOTIDE SEQUENCE [LARGE SCALE GENOMIC DNA]</scope>
    <source>
        <strain evidence="2 3">ARSEF 7405</strain>
    </source>
</reference>
<dbReference type="OrthoDB" id="2017405at2759"/>
<proteinExistence type="predicted"/>
<dbReference type="PANTHER" id="PTHR28052:SF1">
    <property type="entry name" value="UPF0545 PROTEIN C22ORF39"/>
    <property type="match status" value="1"/>
</dbReference>
<dbReference type="PANTHER" id="PTHR28052">
    <property type="entry name" value="UPF0545 PROTEIN C22ORF39"/>
    <property type="match status" value="1"/>
</dbReference>
<feature type="compositionally biased region" description="Basic and acidic residues" evidence="1">
    <location>
        <begin position="26"/>
        <end position="37"/>
    </location>
</feature>
<feature type="compositionally biased region" description="Polar residues" evidence="1">
    <location>
        <begin position="51"/>
        <end position="76"/>
    </location>
</feature>
<dbReference type="InterPro" id="IPR021475">
    <property type="entry name" value="Pants/Emi1-like"/>
</dbReference>
<dbReference type="VEuPathDB" id="FungiDB:AAP_00554"/>
<sequence length="202" mass="22904">MGWWWKSSDKSSAGKTDSHPYPAVDDAAKLQDSRPDAQKSAATDDAELNELLSQWQGLDGSSSNQSQTPESPNTPHTPKDISEYNLYPREMSCRSAFDYAFFCQSFGGQFVNVYRYGGLRSCSDRWSEFWFCMRTNQLPDGERQAAIADYYRKKAIKYKTGPSSEDVWEMRTEPVKTFFQNDFETLASDLMPKDSTDGTLAA</sequence>
<dbReference type="AlphaFoldDB" id="A0A168CR80"/>
<organism evidence="2 3">
    <name type="scientific">Ascosphaera apis ARSEF 7405</name>
    <dbReference type="NCBI Taxonomy" id="392613"/>
    <lineage>
        <taxon>Eukaryota</taxon>
        <taxon>Fungi</taxon>
        <taxon>Dikarya</taxon>
        <taxon>Ascomycota</taxon>
        <taxon>Pezizomycotina</taxon>
        <taxon>Eurotiomycetes</taxon>
        <taxon>Eurotiomycetidae</taxon>
        <taxon>Onygenales</taxon>
        <taxon>Ascosphaeraceae</taxon>
        <taxon>Ascosphaera</taxon>
    </lineage>
</organism>
<accession>A0A168CR80</accession>
<dbReference type="EMBL" id="AZGZ01000002">
    <property type="protein sequence ID" value="KZZ96911.1"/>
    <property type="molecule type" value="Genomic_DNA"/>
</dbReference>
<keyword evidence="3" id="KW-1185">Reference proteome</keyword>
<dbReference type="Pfam" id="PF11326">
    <property type="entry name" value="PANTS-like"/>
    <property type="match status" value="1"/>
</dbReference>
<evidence type="ECO:0000313" key="2">
    <source>
        <dbReference type="EMBL" id="KZZ96911.1"/>
    </source>
</evidence>
<name>A0A168CR80_9EURO</name>
<protein>
    <recommendedName>
        <fullName evidence="4">Early meiotic induction protein 1</fullName>
    </recommendedName>
</protein>
<gene>
    <name evidence="2" type="ORF">AAP_00554</name>
</gene>
<evidence type="ECO:0000313" key="3">
    <source>
        <dbReference type="Proteomes" id="UP000242877"/>
    </source>
</evidence>
<evidence type="ECO:0008006" key="4">
    <source>
        <dbReference type="Google" id="ProtNLM"/>
    </source>
</evidence>
<comment type="caution">
    <text evidence="2">The sequence shown here is derived from an EMBL/GenBank/DDBJ whole genome shotgun (WGS) entry which is preliminary data.</text>
</comment>
<dbReference type="Proteomes" id="UP000242877">
    <property type="component" value="Unassembled WGS sequence"/>
</dbReference>
<evidence type="ECO:0000256" key="1">
    <source>
        <dbReference type="SAM" id="MobiDB-lite"/>
    </source>
</evidence>
<feature type="region of interest" description="Disordered" evidence="1">
    <location>
        <begin position="1"/>
        <end position="82"/>
    </location>
</feature>